<reference evidence="8" key="1">
    <citation type="journal article" date="2007" name="Biosci. Biotechnol. Biochem.">
        <title>Cloning of the gene cluster responsible for biosynthesis of KS-505a (longestin), a unique tetraterpenoid.</title>
        <authorList>
            <person name="Hayashi Y."/>
            <person name="Onaka H."/>
            <person name="Itoh N."/>
            <person name="Seto H."/>
            <person name="Dairi T."/>
        </authorList>
    </citation>
    <scope>NUCLEOTIDE SEQUENCE</scope>
</reference>
<evidence type="ECO:0000256" key="2">
    <source>
        <dbReference type="ARBA" id="ARBA00008138"/>
    </source>
</evidence>
<comment type="function">
    <text evidence="1 6">Exhibits S-adenosyl-L-methionine-dependent methyltransferase activity.</text>
</comment>
<dbReference type="InterPro" id="IPR007213">
    <property type="entry name" value="Ppm1/Ppm2/Tcmp"/>
</dbReference>
<keyword evidence="3 6" id="KW-0489">Methyltransferase</keyword>
<evidence type="ECO:0000256" key="3">
    <source>
        <dbReference type="ARBA" id="ARBA00022603"/>
    </source>
</evidence>
<dbReference type="AlphaFoldDB" id="A9ZNW4"/>
<comment type="similarity">
    <text evidence="2 6">Belongs to the UPF0677 family.</text>
</comment>
<dbReference type="InterPro" id="IPR011610">
    <property type="entry name" value="SAM_mthyl_Trfase_ML2640-like"/>
</dbReference>
<dbReference type="GO" id="GO:0008168">
    <property type="term" value="F:methyltransferase activity"/>
    <property type="evidence" value="ECO:0007669"/>
    <property type="project" value="UniProtKB-UniRule"/>
</dbReference>
<sequence length="292" mass="31932">MATDRGRSAMDPPTGIGRTAIFMAYVRLLESRRPDRLFDDSLAEAFTDAVGFGDTAAAASPSEPAREEGTQTAWLETIDQLAIRTRFFDDYLLDAVLGGIRQVVIVAAGLDTRAYRLPWPERVRLFELDLPEVLDFKEKALAGRNAIPSCDRTAVPVDLTADWPATLAATDFAPATPTAWLAEGIFPYLSEAENDALLDGIGRLSPPGSRLAAEHLASHMLHSSSARWARDGLASLGLTWKSAVDDPEAWMGHHGWHSRSHLGSDPQSGYGRRLPSESADAPRGWLIRAWRD</sequence>
<evidence type="ECO:0000256" key="6">
    <source>
        <dbReference type="RuleBase" id="RU362030"/>
    </source>
</evidence>
<accession>A9ZNW4</accession>
<dbReference type="NCBIfam" id="TIGR00027">
    <property type="entry name" value="mthyl_TIGR00027"/>
    <property type="match status" value="1"/>
</dbReference>
<dbReference type="Pfam" id="PF04072">
    <property type="entry name" value="LCM"/>
    <property type="match status" value="1"/>
</dbReference>
<dbReference type="PANTHER" id="PTHR43619">
    <property type="entry name" value="S-ADENOSYL-L-METHIONINE-DEPENDENT METHYLTRANSFERASE YKTD-RELATED"/>
    <property type="match status" value="1"/>
</dbReference>
<proteinExistence type="inferred from homology"/>
<dbReference type="GO" id="GO:0032259">
    <property type="term" value="P:methylation"/>
    <property type="evidence" value="ECO:0007669"/>
    <property type="project" value="UniProtKB-KW"/>
</dbReference>
<feature type="region of interest" description="Disordered" evidence="7">
    <location>
        <begin position="255"/>
        <end position="278"/>
    </location>
</feature>
<dbReference type="PANTHER" id="PTHR43619:SF2">
    <property type="entry name" value="S-ADENOSYL-L-METHIONINE-DEPENDENT METHYLTRANSFERASES SUPERFAMILY PROTEIN"/>
    <property type="match status" value="1"/>
</dbReference>
<keyword evidence="5 6" id="KW-0949">S-adenosyl-L-methionine</keyword>
<evidence type="ECO:0000256" key="4">
    <source>
        <dbReference type="ARBA" id="ARBA00022679"/>
    </source>
</evidence>
<organism evidence="8">
    <name type="scientific">Streptomyces argenteolus</name>
    <dbReference type="NCBI Taxonomy" id="67274"/>
    <lineage>
        <taxon>Bacteria</taxon>
        <taxon>Bacillati</taxon>
        <taxon>Actinomycetota</taxon>
        <taxon>Actinomycetes</taxon>
        <taxon>Kitasatosporales</taxon>
        <taxon>Streptomycetaceae</taxon>
        <taxon>Streptomyces</taxon>
    </lineage>
</organism>
<dbReference type="EC" id="2.1.1.-" evidence="6"/>
<dbReference type="InterPro" id="IPR029063">
    <property type="entry name" value="SAM-dependent_MTases_sf"/>
</dbReference>
<name>A9ZNW4_9ACTN</name>
<protein>
    <recommendedName>
        <fullName evidence="6">S-adenosyl-L-methionine-dependent methyltransferase</fullName>
        <ecNumber evidence="6">2.1.1.-</ecNumber>
    </recommendedName>
</protein>
<evidence type="ECO:0000256" key="5">
    <source>
        <dbReference type="ARBA" id="ARBA00022691"/>
    </source>
</evidence>
<keyword evidence="4" id="KW-0808">Transferase</keyword>
<evidence type="ECO:0000256" key="1">
    <source>
        <dbReference type="ARBA" id="ARBA00003907"/>
    </source>
</evidence>
<dbReference type="EMBL" id="AB307968">
    <property type="protein sequence ID" value="BAF98641.1"/>
    <property type="molecule type" value="Genomic_DNA"/>
</dbReference>
<evidence type="ECO:0000313" key="8">
    <source>
        <dbReference type="EMBL" id="BAF98641.1"/>
    </source>
</evidence>
<evidence type="ECO:0000256" key="7">
    <source>
        <dbReference type="SAM" id="MobiDB-lite"/>
    </source>
</evidence>
<dbReference type="Gene3D" id="3.40.50.150">
    <property type="entry name" value="Vaccinia Virus protein VP39"/>
    <property type="match status" value="1"/>
</dbReference>
<dbReference type="SUPFAM" id="SSF53335">
    <property type="entry name" value="S-adenosyl-L-methionine-dependent methyltransferases"/>
    <property type="match status" value="1"/>
</dbReference>